<dbReference type="EMBL" id="JABXXQ010000069">
    <property type="protein sequence ID" value="NVN29794.1"/>
    <property type="molecule type" value="Genomic_DNA"/>
</dbReference>
<dbReference type="AlphaFoldDB" id="A0A839V2F2"/>
<evidence type="ECO:0000313" key="4">
    <source>
        <dbReference type="Proteomes" id="UP000565205"/>
    </source>
</evidence>
<dbReference type="Proteomes" id="UP000557688">
    <property type="component" value="Unassembled WGS sequence"/>
</dbReference>
<comment type="caution">
    <text evidence="1">The sequence shown here is derived from an EMBL/GenBank/DDBJ whole genome shotgun (WGS) entry which is preliminary data.</text>
</comment>
<organism evidence="1 3">
    <name type="scientific">Endobacter medicaginis</name>
    <dbReference type="NCBI Taxonomy" id="1181271"/>
    <lineage>
        <taxon>Bacteria</taxon>
        <taxon>Pseudomonadati</taxon>
        <taxon>Pseudomonadota</taxon>
        <taxon>Alphaproteobacteria</taxon>
        <taxon>Acetobacterales</taxon>
        <taxon>Acetobacteraceae</taxon>
        <taxon>Endobacter</taxon>
    </lineage>
</organism>
<name>A0A839V2F2_9PROT</name>
<proteinExistence type="predicted"/>
<accession>A0A839V2F2</accession>
<dbReference type="EMBL" id="JACHXV010000014">
    <property type="protein sequence ID" value="MBB3174933.1"/>
    <property type="molecule type" value="Genomic_DNA"/>
</dbReference>
<reference evidence="1 3" key="2">
    <citation type="submission" date="2020-08" db="EMBL/GenBank/DDBJ databases">
        <title>Genomic Encyclopedia of Type Strains, Phase III (KMG-III): the genomes of soil and plant-associated and newly described type strains.</title>
        <authorList>
            <person name="Whitman W."/>
        </authorList>
    </citation>
    <scope>NUCLEOTIDE SEQUENCE [LARGE SCALE GENOMIC DNA]</scope>
    <source>
        <strain evidence="1 3">CECT 8088</strain>
    </source>
</reference>
<evidence type="ECO:0000313" key="3">
    <source>
        <dbReference type="Proteomes" id="UP000557688"/>
    </source>
</evidence>
<dbReference type="Proteomes" id="UP000565205">
    <property type="component" value="Unassembled WGS sequence"/>
</dbReference>
<sequence>MNYVTGDIFVKVPSPQTLKAWLPLWDCISILFLFQNSDVADGEDELPEWRIYWVAGLALLRTVGHVLAKVDAKISPEHAEAIAALWKGFQDDRSKSAIFWTFIDRERNNLLKTYSFGAKLAWDDNQDAYVEFEGGLDAFDRFREAVYWWRHHLMALEHELLVPTCD</sequence>
<dbReference type="RefSeq" id="WP_176622782.1">
    <property type="nucleotide sequence ID" value="NZ_JABXXQ010000069.1"/>
</dbReference>
<keyword evidence="3" id="KW-1185">Reference proteome</keyword>
<reference evidence="2 4" key="1">
    <citation type="submission" date="2020-06" db="EMBL/GenBank/DDBJ databases">
        <title>Description of novel acetic acid bacteria.</title>
        <authorList>
            <person name="Sombolestani A."/>
        </authorList>
    </citation>
    <scope>NUCLEOTIDE SEQUENCE [LARGE SCALE GENOMIC DNA]</scope>
    <source>
        <strain evidence="2 4">LMG 26838</strain>
    </source>
</reference>
<gene>
    <name evidence="1" type="ORF">FHR90_002780</name>
    <name evidence="2" type="ORF">HUK83_05515</name>
</gene>
<evidence type="ECO:0000313" key="2">
    <source>
        <dbReference type="EMBL" id="NVN29794.1"/>
    </source>
</evidence>
<protein>
    <submittedName>
        <fullName evidence="1">Uncharacterized protein</fullName>
    </submittedName>
</protein>
<evidence type="ECO:0000313" key="1">
    <source>
        <dbReference type="EMBL" id="MBB3174933.1"/>
    </source>
</evidence>